<dbReference type="SUPFAM" id="SSF54593">
    <property type="entry name" value="Glyoxalase/Bleomycin resistance protein/Dihydroxybiphenyl dioxygenase"/>
    <property type="match status" value="1"/>
</dbReference>
<evidence type="ECO:0000313" key="3">
    <source>
        <dbReference type="Proteomes" id="UP000664132"/>
    </source>
</evidence>
<dbReference type="Proteomes" id="UP000664132">
    <property type="component" value="Unassembled WGS sequence"/>
</dbReference>
<comment type="caution">
    <text evidence="2">The sequence shown here is derived from an EMBL/GenBank/DDBJ whole genome shotgun (WGS) entry which is preliminary data.</text>
</comment>
<reference evidence="2" key="1">
    <citation type="submission" date="2021-02" db="EMBL/GenBank/DDBJ databases">
        <title>Genome sequence Cadophora malorum strain M34.</title>
        <authorList>
            <person name="Stefanovic E."/>
            <person name="Vu D."/>
            <person name="Scully C."/>
            <person name="Dijksterhuis J."/>
            <person name="Roader J."/>
            <person name="Houbraken J."/>
        </authorList>
    </citation>
    <scope>NUCLEOTIDE SEQUENCE</scope>
    <source>
        <strain evidence="2">M34</strain>
    </source>
</reference>
<dbReference type="Gene3D" id="3.10.180.10">
    <property type="entry name" value="2,3-Dihydroxybiphenyl 1,2-Dioxygenase, domain 1"/>
    <property type="match status" value="1"/>
</dbReference>
<dbReference type="InterPro" id="IPR004360">
    <property type="entry name" value="Glyas_Fos-R_dOase_dom"/>
</dbReference>
<name>A0A8H7TH31_9HELO</name>
<dbReference type="InterPro" id="IPR029068">
    <property type="entry name" value="Glyas_Bleomycin-R_OHBP_Dase"/>
</dbReference>
<dbReference type="OrthoDB" id="1077582at2759"/>
<sequence length="139" mass="15624">MAHPTSSAWKIIPEFQSPSITSTVKFYTEELGFEIGGIHQSPTDPEPTFCSLANGPKSAANIYFRLCKADEFRASTAWVALGTEELDTFYRKLVDEGKVVIIEKMEDKEWGYRQFTVRDGDGNRVVFFKFLEGGNPGTE</sequence>
<feature type="domain" description="VOC" evidence="1">
    <location>
        <begin position="8"/>
        <end position="130"/>
    </location>
</feature>
<protein>
    <recommendedName>
        <fullName evidence="1">VOC domain-containing protein</fullName>
    </recommendedName>
</protein>
<gene>
    <name evidence="2" type="ORF">IFR04_005424</name>
</gene>
<dbReference type="InterPro" id="IPR037523">
    <property type="entry name" value="VOC_core"/>
</dbReference>
<dbReference type="EMBL" id="JAFJYH010000065">
    <property type="protein sequence ID" value="KAG4421474.1"/>
    <property type="molecule type" value="Genomic_DNA"/>
</dbReference>
<dbReference type="PROSITE" id="PS51819">
    <property type="entry name" value="VOC"/>
    <property type="match status" value="1"/>
</dbReference>
<keyword evidence="3" id="KW-1185">Reference proteome</keyword>
<accession>A0A8H7TH31</accession>
<evidence type="ECO:0000259" key="1">
    <source>
        <dbReference type="PROSITE" id="PS51819"/>
    </source>
</evidence>
<evidence type="ECO:0000313" key="2">
    <source>
        <dbReference type="EMBL" id="KAG4421474.1"/>
    </source>
</evidence>
<proteinExistence type="predicted"/>
<dbReference type="Pfam" id="PF00903">
    <property type="entry name" value="Glyoxalase"/>
    <property type="match status" value="1"/>
</dbReference>
<dbReference type="AlphaFoldDB" id="A0A8H7TH31"/>
<organism evidence="2 3">
    <name type="scientific">Cadophora malorum</name>
    <dbReference type="NCBI Taxonomy" id="108018"/>
    <lineage>
        <taxon>Eukaryota</taxon>
        <taxon>Fungi</taxon>
        <taxon>Dikarya</taxon>
        <taxon>Ascomycota</taxon>
        <taxon>Pezizomycotina</taxon>
        <taxon>Leotiomycetes</taxon>
        <taxon>Helotiales</taxon>
        <taxon>Ploettnerulaceae</taxon>
        <taxon>Cadophora</taxon>
    </lineage>
</organism>